<dbReference type="AlphaFoldDB" id="A0A645F0H4"/>
<proteinExistence type="predicted"/>
<protein>
    <submittedName>
        <fullName evidence="1">Uncharacterized protein</fullName>
    </submittedName>
</protein>
<sequence length="29" mass="3625">MQVFYKLCENFKKTIAIFLKLWYKKVVDK</sequence>
<evidence type="ECO:0000313" key="1">
    <source>
        <dbReference type="EMBL" id="MPN07805.1"/>
    </source>
</evidence>
<gene>
    <name evidence="1" type="ORF">SDC9_155077</name>
</gene>
<name>A0A645F0H4_9ZZZZ</name>
<dbReference type="EMBL" id="VSSQ01053808">
    <property type="protein sequence ID" value="MPN07805.1"/>
    <property type="molecule type" value="Genomic_DNA"/>
</dbReference>
<organism evidence="1">
    <name type="scientific">bioreactor metagenome</name>
    <dbReference type="NCBI Taxonomy" id="1076179"/>
    <lineage>
        <taxon>unclassified sequences</taxon>
        <taxon>metagenomes</taxon>
        <taxon>ecological metagenomes</taxon>
    </lineage>
</organism>
<comment type="caution">
    <text evidence="1">The sequence shown here is derived from an EMBL/GenBank/DDBJ whole genome shotgun (WGS) entry which is preliminary data.</text>
</comment>
<reference evidence="1" key="1">
    <citation type="submission" date="2019-08" db="EMBL/GenBank/DDBJ databases">
        <authorList>
            <person name="Kucharzyk K."/>
            <person name="Murdoch R.W."/>
            <person name="Higgins S."/>
            <person name="Loffler F."/>
        </authorList>
    </citation>
    <scope>NUCLEOTIDE SEQUENCE</scope>
</reference>
<accession>A0A645F0H4</accession>